<feature type="transmembrane region" description="Helical" evidence="7">
    <location>
        <begin position="143"/>
        <end position="165"/>
    </location>
</feature>
<comment type="subcellular location">
    <subcellularLocation>
        <location evidence="1">Membrane</location>
        <topology evidence="1">Multi-pass membrane protein</topology>
    </subcellularLocation>
</comment>
<comment type="similarity">
    <text evidence="2">Belongs to the fatty acid desaturase CarF family.</text>
</comment>
<keyword evidence="5 7" id="KW-0472">Membrane</keyword>
<evidence type="ECO:0000256" key="5">
    <source>
        <dbReference type="ARBA" id="ARBA00023136"/>
    </source>
</evidence>
<protein>
    <recommendedName>
        <fullName evidence="8">Lipid desaturase domain-containing protein</fullName>
    </recommendedName>
</protein>
<evidence type="ECO:0000313" key="10">
    <source>
        <dbReference type="Proteomes" id="UP001172457"/>
    </source>
</evidence>
<keyword evidence="10" id="KW-1185">Reference proteome</keyword>
<dbReference type="PANTHER" id="PTHR48140:SF1">
    <property type="entry name" value="FATTY ACID DESATURASE 4, CHLOROPLASTIC-RELATED"/>
    <property type="match status" value="1"/>
</dbReference>
<evidence type="ECO:0000256" key="2">
    <source>
        <dbReference type="ARBA" id="ARBA00007620"/>
    </source>
</evidence>
<dbReference type="AlphaFoldDB" id="A0AA38WVV0"/>
<organism evidence="9 10">
    <name type="scientific">Centaurea solstitialis</name>
    <name type="common">yellow star-thistle</name>
    <dbReference type="NCBI Taxonomy" id="347529"/>
    <lineage>
        <taxon>Eukaryota</taxon>
        <taxon>Viridiplantae</taxon>
        <taxon>Streptophyta</taxon>
        <taxon>Embryophyta</taxon>
        <taxon>Tracheophyta</taxon>
        <taxon>Spermatophyta</taxon>
        <taxon>Magnoliopsida</taxon>
        <taxon>eudicotyledons</taxon>
        <taxon>Gunneridae</taxon>
        <taxon>Pentapetalae</taxon>
        <taxon>asterids</taxon>
        <taxon>campanulids</taxon>
        <taxon>Asterales</taxon>
        <taxon>Asteraceae</taxon>
        <taxon>Carduoideae</taxon>
        <taxon>Cardueae</taxon>
        <taxon>Centaureinae</taxon>
        <taxon>Centaurea</taxon>
    </lineage>
</organism>
<evidence type="ECO:0000256" key="6">
    <source>
        <dbReference type="SAM" id="MobiDB-lite"/>
    </source>
</evidence>
<dbReference type="Pfam" id="PF10520">
    <property type="entry name" value="Lipid_desat"/>
    <property type="match status" value="1"/>
</dbReference>
<keyword evidence="4 7" id="KW-1133">Transmembrane helix</keyword>
<comment type="caution">
    <text evidence="9">The sequence shown here is derived from an EMBL/GenBank/DDBJ whole genome shotgun (WGS) entry which is preliminary data.</text>
</comment>
<feature type="transmembrane region" description="Helical" evidence="7">
    <location>
        <begin position="62"/>
        <end position="82"/>
    </location>
</feature>
<evidence type="ECO:0000256" key="3">
    <source>
        <dbReference type="ARBA" id="ARBA00022692"/>
    </source>
</evidence>
<keyword evidence="3 7" id="KW-0812">Transmembrane</keyword>
<feature type="domain" description="Lipid desaturase" evidence="8">
    <location>
        <begin position="69"/>
        <end position="237"/>
    </location>
</feature>
<sequence>MSKLNPTSLITPPTFDISDPNLIEPTWFHHLWVATGTTTVLFSLTNAVVYGATDSYTCLKTIFAGFIGYLFIDLFSAVYHWGFDNYGDSSTPIVGSHIETFRRHHDQPWALAKRRFFINLHDPARVITHVVPPMNLMWHDQPAVMGFVGVVGWFLLFSAQIHVWAHVSKSKLPGIVVALQDAGVVLAPTPHAVHHRSFNRSYCIVTGVWNRVLDECKVFEGLEKVVLLVFGVEPRSWSEANSGGTAETATTEVCLETSSPP</sequence>
<evidence type="ECO:0000256" key="4">
    <source>
        <dbReference type="ARBA" id="ARBA00022989"/>
    </source>
</evidence>
<feature type="region of interest" description="Disordered" evidence="6">
    <location>
        <begin position="238"/>
        <end position="261"/>
    </location>
</feature>
<reference evidence="9" key="1">
    <citation type="submission" date="2023-03" db="EMBL/GenBank/DDBJ databases">
        <title>Chromosome-scale reference genome and RAD-based genetic map of yellow starthistle (Centaurea solstitialis) reveal putative structural variation and QTLs associated with invader traits.</title>
        <authorList>
            <person name="Reatini B."/>
            <person name="Cang F.A."/>
            <person name="Jiang Q."/>
            <person name="Mckibben M.T.W."/>
            <person name="Barker M.S."/>
            <person name="Rieseberg L.H."/>
            <person name="Dlugosch K.M."/>
        </authorList>
    </citation>
    <scope>NUCLEOTIDE SEQUENCE</scope>
    <source>
        <strain evidence="9">CAN-66</strain>
        <tissue evidence="9">Leaf</tissue>
    </source>
</reference>
<accession>A0AA38WVV0</accession>
<evidence type="ECO:0000259" key="8">
    <source>
        <dbReference type="Pfam" id="PF10520"/>
    </source>
</evidence>
<dbReference type="EMBL" id="JARYMX010000001">
    <property type="protein sequence ID" value="KAJ9568056.1"/>
    <property type="molecule type" value="Genomic_DNA"/>
</dbReference>
<evidence type="ECO:0000313" key="9">
    <source>
        <dbReference type="EMBL" id="KAJ9568056.1"/>
    </source>
</evidence>
<feature type="transmembrane region" description="Helical" evidence="7">
    <location>
        <begin position="27"/>
        <end position="50"/>
    </location>
</feature>
<dbReference type="InterPro" id="IPR052864">
    <property type="entry name" value="Chloroplast_FAD_CarF"/>
</dbReference>
<proteinExistence type="inferred from homology"/>
<dbReference type="GO" id="GO:0016020">
    <property type="term" value="C:membrane"/>
    <property type="evidence" value="ECO:0007669"/>
    <property type="project" value="UniProtKB-SubCell"/>
</dbReference>
<dbReference type="PANTHER" id="PTHR48140">
    <property type="entry name" value="FATTY ACID DESATURASE 4, CHLOROPLASTIC-RELATED"/>
    <property type="match status" value="1"/>
</dbReference>
<gene>
    <name evidence="9" type="ORF">OSB04_004022</name>
</gene>
<dbReference type="InterPro" id="IPR019547">
    <property type="entry name" value="Lipid_desat"/>
</dbReference>
<name>A0AA38WVV0_9ASTR</name>
<dbReference type="Proteomes" id="UP001172457">
    <property type="component" value="Chromosome 1"/>
</dbReference>
<evidence type="ECO:0000256" key="7">
    <source>
        <dbReference type="SAM" id="Phobius"/>
    </source>
</evidence>
<evidence type="ECO:0000256" key="1">
    <source>
        <dbReference type="ARBA" id="ARBA00004141"/>
    </source>
</evidence>